<name>A0AA88QET3_9ASTE</name>
<evidence type="ECO:0000313" key="13">
    <source>
        <dbReference type="Proteomes" id="UP001187471"/>
    </source>
</evidence>
<dbReference type="AlphaFoldDB" id="A0AA88QET3"/>
<dbReference type="EMBL" id="JAVXUO010002923">
    <property type="protein sequence ID" value="KAK2968283.1"/>
    <property type="molecule type" value="Genomic_DNA"/>
</dbReference>
<evidence type="ECO:0000313" key="12">
    <source>
        <dbReference type="EMBL" id="KAK2968283.1"/>
    </source>
</evidence>
<dbReference type="GO" id="GO:0009506">
    <property type="term" value="C:plasmodesma"/>
    <property type="evidence" value="ECO:0007669"/>
    <property type="project" value="UniProtKB-SubCell"/>
</dbReference>
<keyword evidence="13" id="KW-1185">Reference proteome</keyword>
<evidence type="ECO:0000256" key="3">
    <source>
        <dbReference type="ARBA" id="ARBA00022729"/>
    </source>
</evidence>
<keyword evidence="4" id="KW-0677">Repeat</keyword>
<evidence type="ECO:0000256" key="10">
    <source>
        <dbReference type="SAM" id="SignalP"/>
    </source>
</evidence>
<keyword evidence="9" id="KW-0472">Membrane</keyword>
<proteinExistence type="inferred from homology"/>
<evidence type="ECO:0000256" key="5">
    <source>
        <dbReference type="ARBA" id="ARBA00022949"/>
    </source>
</evidence>
<evidence type="ECO:0000256" key="6">
    <source>
        <dbReference type="ARBA" id="ARBA00023157"/>
    </source>
</evidence>
<comment type="similarity">
    <text evidence="8">Belongs to the cysteine-rich repeat secretory protein family. Plasmodesmata-located proteins (PDLD) subfamily.</text>
</comment>
<feature type="transmembrane region" description="Helical" evidence="9">
    <location>
        <begin position="263"/>
        <end position="284"/>
    </location>
</feature>
<dbReference type="GO" id="GO:0046739">
    <property type="term" value="P:transport of virus in multicellular host"/>
    <property type="evidence" value="ECO:0007669"/>
    <property type="project" value="TreeGrafter"/>
</dbReference>
<keyword evidence="9" id="KW-0812">Transmembrane</keyword>
<dbReference type="Gene3D" id="3.30.430.20">
    <property type="entry name" value="Gnk2 domain, C-X8-C-X2-C motif"/>
    <property type="match status" value="2"/>
</dbReference>
<comment type="subcellular location">
    <subcellularLocation>
        <location evidence="7">Cell junction</location>
        <location evidence="7">Plasmodesma</location>
    </subcellularLocation>
    <subcellularLocation>
        <location evidence="1">Cell membrane</location>
        <topology evidence="1">Single-pass type I membrane protein</topology>
    </subcellularLocation>
</comment>
<protein>
    <recommendedName>
        <fullName evidence="11">Gnk2-homologous domain-containing protein</fullName>
    </recommendedName>
</protein>
<dbReference type="GO" id="GO:0010497">
    <property type="term" value="P:plasmodesmata-mediated intercellular transport"/>
    <property type="evidence" value="ECO:0007669"/>
    <property type="project" value="TreeGrafter"/>
</dbReference>
<dbReference type="CDD" id="cd23509">
    <property type="entry name" value="Gnk2-like"/>
    <property type="match status" value="2"/>
</dbReference>
<accession>A0AA88QET3</accession>
<keyword evidence="3 10" id="KW-0732">Signal</keyword>
<keyword evidence="2" id="KW-0945">Host-virus interaction</keyword>
<dbReference type="PROSITE" id="PS51473">
    <property type="entry name" value="GNK2"/>
    <property type="match status" value="2"/>
</dbReference>
<dbReference type="GO" id="GO:0005886">
    <property type="term" value="C:plasma membrane"/>
    <property type="evidence" value="ECO:0007669"/>
    <property type="project" value="UniProtKB-SubCell"/>
</dbReference>
<organism evidence="12 13">
    <name type="scientific">Escallonia rubra</name>
    <dbReference type="NCBI Taxonomy" id="112253"/>
    <lineage>
        <taxon>Eukaryota</taxon>
        <taxon>Viridiplantae</taxon>
        <taxon>Streptophyta</taxon>
        <taxon>Embryophyta</taxon>
        <taxon>Tracheophyta</taxon>
        <taxon>Spermatophyta</taxon>
        <taxon>Magnoliopsida</taxon>
        <taxon>eudicotyledons</taxon>
        <taxon>Gunneridae</taxon>
        <taxon>Pentapetalae</taxon>
        <taxon>asterids</taxon>
        <taxon>campanulids</taxon>
        <taxon>Escalloniales</taxon>
        <taxon>Escalloniaceae</taxon>
        <taxon>Escallonia</taxon>
    </lineage>
</organism>
<dbReference type="InterPro" id="IPR038408">
    <property type="entry name" value="GNK2_sf"/>
</dbReference>
<evidence type="ECO:0000256" key="4">
    <source>
        <dbReference type="ARBA" id="ARBA00022737"/>
    </source>
</evidence>
<evidence type="ECO:0000256" key="2">
    <source>
        <dbReference type="ARBA" id="ARBA00022581"/>
    </source>
</evidence>
<evidence type="ECO:0000256" key="7">
    <source>
        <dbReference type="ARBA" id="ARBA00024184"/>
    </source>
</evidence>
<sequence>MDSSRKPNYLFHLRVMSFLHFGLVLATSNSILDYNNMVYTNCANNKTHENPTSSLSPILSSLFQELVAQSSNSKFFQTYVGDEKNAISGLFQCRGHISNRECYNCVSMLHNMSDTLCGDKIPARVQLSGCYLRYEHEHEHGGASTSRLESVHKSCSQRRATWSGFQELKVQALAELLGCVTSSANKGFCEMKYEDMHVTAECEGTLEACECGECVSNAVEVAQDECRDSVSGQIYVDHCFLSYSYGSYGTPSNQGGGGNSGKLVAVVVGGTAILALGFVLFYSLKSCGKKRDGT</sequence>
<feature type="domain" description="Gnk2-homologous" evidence="11">
    <location>
        <begin position="36"/>
        <end position="139"/>
    </location>
</feature>
<dbReference type="InterPro" id="IPR002902">
    <property type="entry name" value="GNK2"/>
</dbReference>
<keyword evidence="6" id="KW-1015">Disulfide bond</keyword>
<evidence type="ECO:0000259" key="11">
    <source>
        <dbReference type="PROSITE" id="PS51473"/>
    </source>
</evidence>
<evidence type="ECO:0000256" key="9">
    <source>
        <dbReference type="SAM" id="Phobius"/>
    </source>
</evidence>
<evidence type="ECO:0000256" key="1">
    <source>
        <dbReference type="ARBA" id="ARBA00004251"/>
    </source>
</evidence>
<feature type="chain" id="PRO_5041727222" description="Gnk2-homologous domain-containing protein" evidence="10">
    <location>
        <begin position="27"/>
        <end position="294"/>
    </location>
</feature>
<feature type="signal peptide" evidence="10">
    <location>
        <begin position="1"/>
        <end position="26"/>
    </location>
</feature>
<dbReference type="PANTHER" id="PTHR32080">
    <property type="entry name" value="ANTIFUNGAL PROTEIN GINKBILOBIN-2-LIKE"/>
    <property type="match status" value="1"/>
</dbReference>
<dbReference type="PANTHER" id="PTHR32080:SF58">
    <property type="entry name" value="CYSTEINE-RICH REPEAT SECRETORY PROTEIN 39-LIKE"/>
    <property type="match status" value="1"/>
</dbReference>
<keyword evidence="9" id="KW-1133">Transmembrane helix</keyword>
<gene>
    <name evidence="12" type="ORF">RJ640_016215</name>
</gene>
<comment type="caution">
    <text evidence="12">The sequence shown here is derived from an EMBL/GenBank/DDBJ whole genome shotgun (WGS) entry which is preliminary data.</text>
</comment>
<feature type="domain" description="Gnk2-homologous" evidence="11">
    <location>
        <begin position="148"/>
        <end position="248"/>
    </location>
</feature>
<dbReference type="Proteomes" id="UP001187471">
    <property type="component" value="Unassembled WGS sequence"/>
</dbReference>
<dbReference type="Pfam" id="PF01657">
    <property type="entry name" value="Stress-antifung"/>
    <property type="match status" value="2"/>
</dbReference>
<reference evidence="12" key="1">
    <citation type="submission" date="2022-12" db="EMBL/GenBank/DDBJ databases">
        <title>Draft genome assemblies for two species of Escallonia (Escalloniales).</title>
        <authorList>
            <person name="Chanderbali A."/>
            <person name="Dervinis C."/>
            <person name="Anghel I."/>
            <person name="Soltis D."/>
            <person name="Soltis P."/>
            <person name="Zapata F."/>
        </authorList>
    </citation>
    <scope>NUCLEOTIDE SEQUENCE</scope>
    <source>
        <strain evidence="12">UCBG92.1500</strain>
        <tissue evidence="12">Leaf</tissue>
    </source>
</reference>
<evidence type="ECO:0000256" key="8">
    <source>
        <dbReference type="ARBA" id="ARBA00038393"/>
    </source>
</evidence>
<dbReference type="InterPro" id="IPR051378">
    <property type="entry name" value="Cell2Cell_Antifungal"/>
</dbReference>
<keyword evidence="5" id="KW-0965">Cell junction</keyword>